<dbReference type="InterPro" id="IPR009056">
    <property type="entry name" value="Cyt_c-like_dom"/>
</dbReference>
<sequence>MRTLFLLAAYATATLCFSCKQADNTGASDAGKPTTTDSAAMVTRGEYLVTIAGCNDCHSPKKMGPNGPELVPETLLSGYPSNRPVSSFDSALAQRGIAQFNEDMTAAAGPWGISFASNLTSDDSGAGSWPLENFKNALRHGKFKGMDAARPLLPPMPWFNLAKLTDEDIAAIHAYLKTTRPVKNVAPAPMQFKDMVK</sequence>
<keyword evidence="8" id="KW-1185">Reference proteome</keyword>
<dbReference type="SUPFAM" id="SSF46626">
    <property type="entry name" value="Cytochrome c"/>
    <property type="match status" value="1"/>
</dbReference>
<keyword evidence="2 4" id="KW-0479">Metal-binding</keyword>
<name>A0ABS8PQU7_9BACT</name>
<evidence type="ECO:0000313" key="8">
    <source>
        <dbReference type="Proteomes" id="UP001199816"/>
    </source>
</evidence>
<evidence type="ECO:0000259" key="6">
    <source>
        <dbReference type="PROSITE" id="PS51007"/>
    </source>
</evidence>
<evidence type="ECO:0000256" key="4">
    <source>
        <dbReference type="PROSITE-ProRule" id="PRU00433"/>
    </source>
</evidence>
<feature type="domain" description="Cytochrome c" evidence="6">
    <location>
        <begin position="40"/>
        <end position="180"/>
    </location>
</feature>
<dbReference type="Pfam" id="PF00034">
    <property type="entry name" value="Cytochrom_C"/>
    <property type="match status" value="1"/>
</dbReference>
<proteinExistence type="predicted"/>
<dbReference type="InterPro" id="IPR036909">
    <property type="entry name" value="Cyt_c-like_dom_sf"/>
</dbReference>
<dbReference type="PROSITE" id="PS51007">
    <property type="entry name" value="CYTC"/>
    <property type="match status" value="1"/>
</dbReference>
<protein>
    <submittedName>
        <fullName evidence="7">C-type cytochrome</fullName>
    </submittedName>
</protein>
<evidence type="ECO:0000256" key="2">
    <source>
        <dbReference type="ARBA" id="ARBA00022723"/>
    </source>
</evidence>
<dbReference type="PANTHER" id="PTHR35008">
    <property type="entry name" value="BLL4482 PROTEIN-RELATED"/>
    <property type="match status" value="1"/>
</dbReference>
<feature type="chain" id="PRO_5047017173" evidence="5">
    <location>
        <begin position="23"/>
        <end position="197"/>
    </location>
</feature>
<dbReference type="EMBL" id="JAJNEC010000005">
    <property type="protein sequence ID" value="MCD2423463.1"/>
    <property type="molecule type" value="Genomic_DNA"/>
</dbReference>
<keyword evidence="3 4" id="KW-0408">Iron</keyword>
<evidence type="ECO:0000313" key="7">
    <source>
        <dbReference type="EMBL" id="MCD2423463.1"/>
    </source>
</evidence>
<keyword evidence="1 4" id="KW-0349">Heme</keyword>
<comment type="caution">
    <text evidence="7">The sequence shown here is derived from an EMBL/GenBank/DDBJ whole genome shotgun (WGS) entry which is preliminary data.</text>
</comment>
<dbReference type="RefSeq" id="WP_231004726.1">
    <property type="nucleotide sequence ID" value="NZ_JAJNEC010000005.1"/>
</dbReference>
<keyword evidence="5" id="KW-0732">Signal</keyword>
<dbReference type="InterPro" id="IPR051459">
    <property type="entry name" value="Cytochrome_c-type_DH"/>
</dbReference>
<organism evidence="7 8">
    <name type="scientific">Niabella pedocola</name>
    <dbReference type="NCBI Taxonomy" id="1752077"/>
    <lineage>
        <taxon>Bacteria</taxon>
        <taxon>Pseudomonadati</taxon>
        <taxon>Bacteroidota</taxon>
        <taxon>Chitinophagia</taxon>
        <taxon>Chitinophagales</taxon>
        <taxon>Chitinophagaceae</taxon>
        <taxon>Niabella</taxon>
    </lineage>
</organism>
<reference evidence="7 8" key="1">
    <citation type="submission" date="2021-11" db="EMBL/GenBank/DDBJ databases">
        <title>Genomic of Niabella pedocola.</title>
        <authorList>
            <person name="Wu T."/>
        </authorList>
    </citation>
    <scope>NUCLEOTIDE SEQUENCE [LARGE SCALE GENOMIC DNA]</scope>
    <source>
        <strain evidence="7 8">JCM 31011</strain>
    </source>
</reference>
<feature type="signal peptide" evidence="5">
    <location>
        <begin position="1"/>
        <end position="22"/>
    </location>
</feature>
<dbReference type="Gene3D" id="1.10.760.10">
    <property type="entry name" value="Cytochrome c-like domain"/>
    <property type="match status" value="1"/>
</dbReference>
<evidence type="ECO:0000256" key="3">
    <source>
        <dbReference type="ARBA" id="ARBA00023004"/>
    </source>
</evidence>
<evidence type="ECO:0000256" key="1">
    <source>
        <dbReference type="ARBA" id="ARBA00022617"/>
    </source>
</evidence>
<dbReference type="Proteomes" id="UP001199816">
    <property type="component" value="Unassembled WGS sequence"/>
</dbReference>
<evidence type="ECO:0000256" key="5">
    <source>
        <dbReference type="SAM" id="SignalP"/>
    </source>
</evidence>
<gene>
    <name evidence="7" type="ORF">LQ567_11870</name>
</gene>
<accession>A0ABS8PQU7</accession>
<dbReference type="PANTHER" id="PTHR35008:SF8">
    <property type="entry name" value="ALCOHOL DEHYDROGENASE CYTOCHROME C SUBUNIT"/>
    <property type="match status" value="1"/>
</dbReference>